<accession>A0ABW5YW15</accession>
<comment type="caution">
    <text evidence="2">The sequence shown here is derived from an EMBL/GenBank/DDBJ whole genome shotgun (WGS) entry which is preliminary data.</text>
</comment>
<keyword evidence="1" id="KW-1133">Transmembrane helix</keyword>
<gene>
    <name evidence="2" type="ORF">ACFS6I_12025</name>
</gene>
<evidence type="ECO:0000313" key="3">
    <source>
        <dbReference type="Proteomes" id="UP001597509"/>
    </source>
</evidence>
<dbReference type="EMBL" id="JBHUPE010000004">
    <property type="protein sequence ID" value="MFD2904659.1"/>
    <property type="molecule type" value="Genomic_DNA"/>
</dbReference>
<protein>
    <submittedName>
        <fullName evidence="2">Uncharacterized protein</fullName>
    </submittedName>
</protein>
<keyword evidence="1" id="KW-0472">Membrane</keyword>
<evidence type="ECO:0000256" key="1">
    <source>
        <dbReference type="SAM" id="Phobius"/>
    </source>
</evidence>
<name>A0ABW5YW15_9SPHI</name>
<keyword evidence="1" id="KW-0812">Transmembrane</keyword>
<feature type="transmembrane region" description="Helical" evidence="1">
    <location>
        <begin position="6"/>
        <end position="27"/>
    </location>
</feature>
<sequence>MSNSDIISFFSLLFSIMAVIFSVFVYLKDQKRNNQDQLFQEKLNSYKELMHIVKSTHAKFFDVVDYVQFYKGDKNQWKKKFLKYSGAYYGQAYEFKYCLSKNSFILQENILNKLQELEFSLIHFVTSSAHQDSEITFNAYDHIGYQIEEIEKLIKLDLNINNLNIGLEKRIR</sequence>
<organism evidence="2 3">
    <name type="scientific">Sphingobacterium anhuiense</name>
    <dbReference type="NCBI Taxonomy" id="493780"/>
    <lineage>
        <taxon>Bacteria</taxon>
        <taxon>Pseudomonadati</taxon>
        <taxon>Bacteroidota</taxon>
        <taxon>Sphingobacteriia</taxon>
        <taxon>Sphingobacteriales</taxon>
        <taxon>Sphingobacteriaceae</taxon>
        <taxon>Sphingobacterium</taxon>
    </lineage>
</organism>
<proteinExistence type="predicted"/>
<keyword evidence="3" id="KW-1185">Reference proteome</keyword>
<reference evidence="3" key="1">
    <citation type="journal article" date="2019" name="Int. J. Syst. Evol. Microbiol.">
        <title>The Global Catalogue of Microorganisms (GCM) 10K type strain sequencing project: providing services to taxonomists for standard genome sequencing and annotation.</title>
        <authorList>
            <consortium name="The Broad Institute Genomics Platform"/>
            <consortium name="The Broad Institute Genome Sequencing Center for Infectious Disease"/>
            <person name="Wu L."/>
            <person name="Ma J."/>
        </authorList>
    </citation>
    <scope>NUCLEOTIDE SEQUENCE [LARGE SCALE GENOMIC DNA]</scope>
    <source>
        <strain evidence="3">KCTC 22209</strain>
    </source>
</reference>
<dbReference type="RefSeq" id="WP_380920819.1">
    <property type="nucleotide sequence ID" value="NZ_JBHUPE010000004.1"/>
</dbReference>
<evidence type="ECO:0000313" key="2">
    <source>
        <dbReference type="EMBL" id="MFD2904659.1"/>
    </source>
</evidence>
<dbReference type="Proteomes" id="UP001597509">
    <property type="component" value="Unassembled WGS sequence"/>
</dbReference>